<proteinExistence type="predicted"/>
<dbReference type="Gene3D" id="3.90.1720.10">
    <property type="entry name" value="endopeptidase domain like (from Nostoc punctiforme)"/>
    <property type="match status" value="1"/>
</dbReference>
<dbReference type="PANTHER" id="PTHR30094">
    <property type="entry name" value="BIFUNCTIONAL GLUTATHIONYLSPERMIDINE SYNTHETASE/AMIDASE-RELATED"/>
    <property type="match status" value="1"/>
</dbReference>
<organism evidence="3 4">
    <name type="scientific">Stentor coeruleus</name>
    <dbReference type="NCBI Taxonomy" id="5963"/>
    <lineage>
        <taxon>Eukaryota</taxon>
        <taxon>Sar</taxon>
        <taxon>Alveolata</taxon>
        <taxon>Ciliophora</taxon>
        <taxon>Postciliodesmatophora</taxon>
        <taxon>Heterotrichea</taxon>
        <taxon>Heterotrichida</taxon>
        <taxon>Stentoridae</taxon>
        <taxon>Stentor</taxon>
    </lineage>
</organism>
<comment type="caution">
    <text evidence="3">The sequence shown here is derived from an EMBL/GenBank/DDBJ whole genome shotgun (WGS) entry which is preliminary data.</text>
</comment>
<evidence type="ECO:0000256" key="1">
    <source>
        <dbReference type="SAM" id="SignalP"/>
    </source>
</evidence>
<keyword evidence="1" id="KW-0732">Signal</keyword>
<dbReference type="InterPro" id="IPR051705">
    <property type="entry name" value="Gsp_Synthetase/Amidase"/>
</dbReference>
<dbReference type="GO" id="GO:0016874">
    <property type="term" value="F:ligase activity"/>
    <property type="evidence" value="ECO:0007669"/>
    <property type="project" value="TreeGrafter"/>
</dbReference>
<feature type="chain" id="PRO_5012322575" description="Peptidase C51 domain-containing protein" evidence="1">
    <location>
        <begin position="16"/>
        <end position="219"/>
    </location>
</feature>
<dbReference type="InterPro" id="IPR007921">
    <property type="entry name" value="CHAP_dom"/>
</dbReference>
<feature type="signal peptide" evidence="1">
    <location>
        <begin position="1"/>
        <end position="15"/>
    </location>
</feature>
<evidence type="ECO:0000313" key="3">
    <source>
        <dbReference type="EMBL" id="OMJ81801.1"/>
    </source>
</evidence>
<evidence type="ECO:0000313" key="4">
    <source>
        <dbReference type="Proteomes" id="UP000187209"/>
    </source>
</evidence>
<dbReference type="Pfam" id="PF05257">
    <property type="entry name" value="CHAP"/>
    <property type="match status" value="1"/>
</dbReference>
<reference evidence="3 4" key="1">
    <citation type="submission" date="2016-11" db="EMBL/GenBank/DDBJ databases">
        <title>The macronuclear genome of Stentor coeruleus: a giant cell with tiny introns.</title>
        <authorList>
            <person name="Slabodnick M."/>
            <person name="Ruby J.G."/>
            <person name="Reiff S.B."/>
            <person name="Swart E.C."/>
            <person name="Gosai S."/>
            <person name="Prabakaran S."/>
            <person name="Witkowska E."/>
            <person name="Larue G.E."/>
            <person name="Fisher S."/>
            <person name="Freeman R.M."/>
            <person name="Gunawardena J."/>
            <person name="Chu W."/>
            <person name="Stover N.A."/>
            <person name="Gregory B.D."/>
            <person name="Nowacki M."/>
            <person name="Derisi J."/>
            <person name="Roy S.W."/>
            <person name="Marshall W.F."/>
            <person name="Sood P."/>
        </authorList>
    </citation>
    <scope>NUCLEOTIDE SEQUENCE [LARGE SCALE GENOMIC DNA]</scope>
    <source>
        <strain evidence="3">WM001</strain>
    </source>
</reference>
<dbReference type="PANTHER" id="PTHR30094:SF0">
    <property type="entry name" value="BIFUNCTIONAL GLUTATHIONYLSPERMIDINE SYNTHETASE_AMIDASE-RELATED"/>
    <property type="match status" value="1"/>
</dbReference>
<dbReference type="InterPro" id="IPR038765">
    <property type="entry name" value="Papain-like_cys_pep_sf"/>
</dbReference>
<feature type="domain" description="Peptidase C51" evidence="2">
    <location>
        <begin position="36"/>
        <end position="177"/>
    </location>
</feature>
<accession>A0A1R2BYL4</accession>
<keyword evidence="4" id="KW-1185">Reference proteome</keyword>
<evidence type="ECO:0000259" key="2">
    <source>
        <dbReference type="PROSITE" id="PS50911"/>
    </source>
</evidence>
<dbReference type="Proteomes" id="UP000187209">
    <property type="component" value="Unassembled WGS sequence"/>
</dbReference>
<dbReference type="SUPFAM" id="SSF54001">
    <property type="entry name" value="Cysteine proteinases"/>
    <property type="match status" value="1"/>
</dbReference>
<dbReference type="AlphaFoldDB" id="A0A1R2BYL4"/>
<protein>
    <recommendedName>
        <fullName evidence="2">Peptidase C51 domain-containing protein</fullName>
    </recommendedName>
</protein>
<dbReference type="PROSITE" id="PS50911">
    <property type="entry name" value="CHAP"/>
    <property type="match status" value="1"/>
</dbReference>
<sequence length="219" mass="24787">MLLISLLVLNSLALSEPDITPFGTYLGSNSGVPGYSNGNCNYVSDEDSYVGNIYSGLKWQCVEYSRRWLIITQSLTFVSVDCASDIWHLDYLSLTSDNSKQINLYRIPNGSQCPPSPGDLIIYKRTKENPVGHVGIINKVSYDDIEISEQNWDNNYWPGNYSRTMPLTKLIDLYYLLDFENPILGWMSYNNPKSISCADIKCITCTLPDESNDPQCEYL</sequence>
<name>A0A1R2BYL4_9CILI</name>
<dbReference type="EMBL" id="MPUH01000366">
    <property type="protein sequence ID" value="OMJ81801.1"/>
    <property type="molecule type" value="Genomic_DNA"/>
</dbReference>
<gene>
    <name evidence="3" type="ORF">SteCoe_17685</name>
</gene>
<dbReference type="OrthoDB" id="299748at2759"/>